<gene>
    <name evidence="2" type="ORF">C2857_006610</name>
</gene>
<evidence type="ECO:0000256" key="1">
    <source>
        <dbReference type="SAM" id="MobiDB-lite"/>
    </source>
</evidence>
<reference evidence="2 3" key="1">
    <citation type="journal article" date="2018" name="PLoS Genet.">
        <title>Repeat elements organise 3D genome structure and mediate transcription in the filamentous fungus Epichloe festucae.</title>
        <authorList>
            <person name="Winter D.J."/>
            <person name="Ganley A.R.D."/>
            <person name="Young C.A."/>
            <person name="Liachko I."/>
            <person name="Schardl C.L."/>
            <person name="Dupont P.Y."/>
            <person name="Berry D."/>
            <person name="Ram A."/>
            <person name="Scott B."/>
            <person name="Cox M.P."/>
        </authorList>
    </citation>
    <scope>NUCLEOTIDE SEQUENCE [LARGE SCALE GENOMIC DNA]</scope>
    <source>
        <strain evidence="2 3">Fl1</strain>
    </source>
</reference>
<protein>
    <submittedName>
        <fullName evidence="2">Uncharacterized protein</fullName>
    </submittedName>
</protein>
<proteinExistence type="predicted"/>
<sequence length="402" mass="42618">MVSPSSAVGERLSVTTAIIGLLAVGGKIIDNLWDLSTTPNKRSNATFAQALQEVRQCRSTIHVLYKTLSLLESAQLPYPERGTWIKADDLIAVLTDTVLAVSALQAICETLNLGKPGLATPPPDDADLEIDGGLPSKKTIEGLCSRIRWHNLSMTMMMTILKCPGESDAQNSKVGLDRRMARLLSANTFLSSRMRQLDRVFGRRETLLHYYSSPARHPHFWLLPRLAPYPGTAAANRLPATAPAPNIGNATTAAAAAAAEGNAPAAQSSSPLRGYTLADIAALSTVSLPVTTNELVDGNFFYTFAYARRVSGDLSELMASQAGQGTSRSLGIILGRLTNTSIDHGASSSSTGGSSSDSNSSPVVAGAGAGAGTETGSEANDGHAKAKKWKVRSFRVKRRWRA</sequence>
<dbReference type="OrthoDB" id="19923at2759"/>
<dbReference type="Proteomes" id="UP000594364">
    <property type="component" value="Chromosome 3"/>
</dbReference>
<keyword evidence="3" id="KW-1185">Reference proteome</keyword>
<dbReference type="EMBL" id="CP031387">
    <property type="protein sequence ID" value="QPH02401.1"/>
    <property type="molecule type" value="Genomic_DNA"/>
</dbReference>
<name>A0A7S9KTR5_EPIFF</name>
<feature type="compositionally biased region" description="Low complexity" evidence="1">
    <location>
        <begin position="345"/>
        <end position="361"/>
    </location>
</feature>
<organism evidence="2 3">
    <name type="scientific">Epichloe festucae (strain Fl1)</name>
    <dbReference type="NCBI Taxonomy" id="877507"/>
    <lineage>
        <taxon>Eukaryota</taxon>
        <taxon>Fungi</taxon>
        <taxon>Dikarya</taxon>
        <taxon>Ascomycota</taxon>
        <taxon>Pezizomycotina</taxon>
        <taxon>Sordariomycetes</taxon>
        <taxon>Hypocreomycetidae</taxon>
        <taxon>Hypocreales</taxon>
        <taxon>Clavicipitaceae</taxon>
        <taxon>Epichloe</taxon>
    </lineage>
</organism>
<evidence type="ECO:0000313" key="2">
    <source>
        <dbReference type="EMBL" id="QPH02401.1"/>
    </source>
</evidence>
<dbReference type="AlphaFoldDB" id="A0A7S9KTR5"/>
<evidence type="ECO:0000313" key="3">
    <source>
        <dbReference type="Proteomes" id="UP000594364"/>
    </source>
</evidence>
<feature type="region of interest" description="Disordered" evidence="1">
    <location>
        <begin position="344"/>
        <end position="390"/>
    </location>
</feature>
<accession>A0A7S9KTR5</accession>